<keyword evidence="2" id="KW-0472">Membrane</keyword>
<proteinExistence type="predicted"/>
<dbReference type="RefSeq" id="XP_065648606.1">
    <property type="nucleotide sequence ID" value="XM_065792534.1"/>
</dbReference>
<organism evidence="4 5">
    <name type="scientific">Hydra vulgaris</name>
    <name type="common">Hydra</name>
    <name type="synonym">Hydra attenuata</name>
    <dbReference type="NCBI Taxonomy" id="6087"/>
    <lineage>
        <taxon>Eukaryota</taxon>
        <taxon>Metazoa</taxon>
        <taxon>Cnidaria</taxon>
        <taxon>Hydrozoa</taxon>
        <taxon>Hydroidolina</taxon>
        <taxon>Anthoathecata</taxon>
        <taxon>Aplanulata</taxon>
        <taxon>Hydridae</taxon>
        <taxon>Hydra</taxon>
    </lineage>
</organism>
<keyword evidence="2" id="KW-1133">Transmembrane helix</keyword>
<feature type="compositionally biased region" description="Low complexity" evidence="1">
    <location>
        <begin position="127"/>
        <end position="143"/>
    </location>
</feature>
<evidence type="ECO:0000313" key="5">
    <source>
        <dbReference type="RefSeq" id="XP_065648606.1"/>
    </source>
</evidence>
<feature type="signal peptide" evidence="3">
    <location>
        <begin position="1"/>
        <end position="23"/>
    </location>
</feature>
<dbReference type="GeneID" id="136077991"/>
<evidence type="ECO:0000313" key="4">
    <source>
        <dbReference type="Proteomes" id="UP001652625"/>
    </source>
</evidence>
<reference evidence="5" key="1">
    <citation type="submission" date="2025-08" db="UniProtKB">
        <authorList>
            <consortium name="RefSeq"/>
        </authorList>
    </citation>
    <scope>IDENTIFICATION</scope>
</reference>
<keyword evidence="2" id="KW-0812">Transmembrane</keyword>
<feature type="region of interest" description="Disordered" evidence="1">
    <location>
        <begin position="127"/>
        <end position="149"/>
    </location>
</feature>
<evidence type="ECO:0000256" key="1">
    <source>
        <dbReference type="SAM" id="MobiDB-lite"/>
    </source>
</evidence>
<name>A0ABM4BHU8_HYDVU</name>
<feature type="transmembrane region" description="Helical" evidence="2">
    <location>
        <begin position="155"/>
        <end position="174"/>
    </location>
</feature>
<keyword evidence="4" id="KW-1185">Reference proteome</keyword>
<dbReference type="Proteomes" id="UP001652625">
    <property type="component" value="Chromosome 03"/>
</dbReference>
<evidence type="ECO:0000256" key="3">
    <source>
        <dbReference type="SAM" id="SignalP"/>
    </source>
</evidence>
<sequence length="188" mass="20135">MGSTLFSIIIISALVLLFNGINANSYSSIQLKDASQTSNVQSIAISSLQLKDASQTTNVQSIGISSRMFSNASSVIDLISASYTLNSTTILFTASLNSTVTADVTTQFNRSFFIQSTSIYLSSAQPQVSSSSIPSKPDTTPTTANNKSSRRFDTGSFIGGMIVTGLLVIIFLVVRRYCKGRPNYGQLK</sequence>
<keyword evidence="3" id="KW-0732">Signal</keyword>
<gene>
    <name evidence="5" type="primary">LOC136077991</name>
</gene>
<feature type="chain" id="PRO_5047472929" evidence="3">
    <location>
        <begin position="24"/>
        <end position="188"/>
    </location>
</feature>
<accession>A0ABM4BHU8</accession>
<evidence type="ECO:0000256" key="2">
    <source>
        <dbReference type="SAM" id="Phobius"/>
    </source>
</evidence>
<protein>
    <submittedName>
        <fullName evidence="5">Uncharacterized protein LOC136077991 isoform X1</fullName>
    </submittedName>
</protein>